<dbReference type="EMBL" id="JAGGKC010000002">
    <property type="protein sequence ID" value="MBP1917933.1"/>
    <property type="molecule type" value="Genomic_DNA"/>
</dbReference>
<dbReference type="Proteomes" id="UP001519271">
    <property type="component" value="Unassembled WGS sequence"/>
</dbReference>
<gene>
    <name evidence="1" type="ORF">J2Z34_000404</name>
</gene>
<comment type="caution">
    <text evidence="1">The sequence shown here is derived from an EMBL/GenBank/DDBJ whole genome shotgun (WGS) entry which is preliminary data.</text>
</comment>
<accession>A0ABS4G062</accession>
<dbReference type="RefSeq" id="WP_209458181.1">
    <property type="nucleotide sequence ID" value="NZ_JAGGKC010000002.1"/>
</dbReference>
<reference evidence="1 2" key="1">
    <citation type="submission" date="2021-03" db="EMBL/GenBank/DDBJ databases">
        <title>Genomic Encyclopedia of Type Strains, Phase IV (KMG-IV): sequencing the most valuable type-strain genomes for metagenomic binning, comparative biology and taxonomic classification.</title>
        <authorList>
            <person name="Goeker M."/>
        </authorList>
    </citation>
    <scope>NUCLEOTIDE SEQUENCE [LARGE SCALE GENOMIC DNA]</scope>
    <source>
        <strain evidence="1 2">DSM 6139</strain>
    </source>
</reference>
<protein>
    <recommendedName>
        <fullName evidence="3">Alcohol acetyltransferase</fullName>
    </recommendedName>
</protein>
<sequence length="474" mass="53900">MKRKGWAKLDNASKIFLATMTNTDTKVFRLSAEVREEVDPLVLQEALDRTYGYFRLYHSIMRRGFFWYYLEDSDLKPVVMPDVQVPCANIYRRDEKNLLFRVLYHGTRVHLEVFHALSDGTGGLWFFDNLLYNYIDLKYPDALKGSESVMEGKGSQMQLLDDSFQRHFGGSEEWWSFNPVQMTVGTVTKVGKAVGKAAVNIGGKAADVVTESVGLTKRKRKERIYRVRGAKTPDGRIRIVETEMAVDEVLKLAKESGTSLTIYMTALFIEATHRDAPRRRDDWTISVSIPVNLRQFFKSSTARNFFSTVQVSYTYGLKGEGGDTIEEIARTIDEEFKGQLTPEKIRSKVQMLKSYEENIVLRIMPRPLKDLVMRAANALNNRKLTLAISNMGRVNLQKDIDGYVDQIYAITAAARPQFLSVSHAGILTVAFMSPFTETEIQKNFVTMLTEKGVRIKVSANKVDNEEMGNIVGRE</sequence>
<evidence type="ECO:0008006" key="3">
    <source>
        <dbReference type="Google" id="ProtNLM"/>
    </source>
</evidence>
<evidence type="ECO:0000313" key="2">
    <source>
        <dbReference type="Proteomes" id="UP001519271"/>
    </source>
</evidence>
<proteinExistence type="predicted"/>
<keyword evidence="2" id="KW-1185">Reference proteome</keyword>
<name>A0ABS4G062_9CLOT</name>
<evidence type="ECO:0000313" key="1">
    <source>
        <dbReference type="EMBL" id="MBP1917933.1"/>
    </source>
</evidence>
<organism evidence="1 2">
    <name type="scientific">Youngiibacter multivorans</name>
    <dbReference type="NCBI Taxonomy" id="937251"/>
    <lineage>
        <taxon>Bacteria</taxon>
        <taxon>Bacillati</taxon>
        <taxon>Bacillota</taxon>
        <taxon>Clostridia</taxon>
        <taxon>Eubacteriales</taxon>
        <taxon>Clostridiaceae</taxon>
        <taxon>Youngiibacter</taxon>
    </lineage>
</organism>